<dbReference type="EMBL" id="AP005400">
    <property type="protein sequence ID" value="BAD28575.1"/>
    <property type="molecule type" value="Genomic_DNA"/>
</dbReference>
<gene>
    <name evidence="2" type="primary">P0698G06.24</name>
</gene>
<dbReference type="AlphaFoldDB" id="Q6ERZ5"/>
<reference evidence="3" key="2">
    <citation type="journal article" date="2008" name="Nucleic Acids Res.">
        <title>The rice annotation project database (RAP-DB): 2008 update.</title>
        <authorList>
            <consortium name="The rice annotation project (RAP)"/>
        </authorList>
    </citation>
    <scope>GENOME REANNOTATION</scope>
    <source>
        <strain evidence="3">cv. Nipponbare</strain>
    </source>
</reference>
<evidence type="ECO:0000313" key="2">
    <source>
        <dbReference type="EMBL" id="BAD28575.1"/>
    </source>
</evidence>
<dbReference type="Proteomes" id="UP000000763">
    <property type="component" value="Chromosome 9"/>
</dbReference>
<feature type="region of interest" description="Disordered" evidence="1">
    <location>
        <begin position="1"/>
        <end position="27"/>
    </location>
</feature>
<sequence>MTASGLHGRRGRRQRLASTGGADNCDDWQMRPAWAAGRWPAEGTVVRGSGVRNANSGRLVRCVVRLVRWDDDTAGVQQR</sequence>
<organism evidence="2 3">
    <name type="scientific">Oryza sativa subsp. japonica</name>
    <name type="common">Rice</name>
    <dbReference type="NCBI Taxonomy" id="39947"/>
    <lineage>
        <taxon>Eukaryota</taxon>
        <taxon>Viridiplantae</taxon>
        <taxon>Streptophyta</taxon>
        <taxon>Embryophyta</taxon>
        <taxon>Tracheophyta</taxon>
        <taxon>Spermatophyta</taxon>
        <taxon>Magnoliopsida</taxon>
        <taxon>Liliopsida</taxon>
        <taxon>Poales</taxon>
        <taxon>Poaceae</taxon>
        <taxon>BOP clade</taxon>
        <taxon>Oryzoideae</taxon>
        <taxon>Oryzeae</taxon>
        <taxon>Oryzinae</taxon>
        <taxon>Oryza</taxon>
        <taxon>Oryza sativa</taxon>
    </lineage>
</organism>
<reference evidence="3" key="1">
    <citation type="journal article" date="2005" name="Nature">
        <title>The map-based sequence of the rice genome.</title>
        <authorList>
            <consortium name="International rice genome sequencing project (IRGSP)"/>
            <person name="Matsumoto T."/>
            <person name="Wu J."/>
            <person name="Kanamori H."/>
            <person name="Katayose Y."/>
            <person name="Fujisawa M."/>
            <person name="Namiki N."/>
            <person name="Mizuno H."/>
            <person name="Yamamoto K."/>
            <person name="Antonio B.A."/>
            <person name="Baba T."/>
            <person name="Sakata K."/>
            <person name="Nagamura Y."/>
            <person name="Aoki H."/>
            <person name="Arikawa K."/>
            <person name="Arita K."/>
            <person name="Bito T."/>
            <person name="Chiden Y."/>
            <person name="Fujitsuka N."/>
            <person name="Fukunaka R."/>
            <person name="Hamada M."/>
            <person name="Harada C."/>
            <person name="Hayashi A."/>
            <person name="Hijishita S."/>
            <person name="Honda M."/>
            <person name="Hosokawa S."/>
            <person name="Ichikawa Y."/>
            <person name="Idonuma A."/>
            <person name="Iijima M."/>
            <person name="Ikeda M."/>
            <person name="Ikeno M."/>
            <person name="Ito K."/>
            <person name="Ito S."/>
            <person name="Ito T."/>
            <person name="Ito Y."/>
            <person name="Ito Y."/>
            <person name="Iwabuchi A."/>
            <person name="Kamiya K."/>
            <person name="Karasawa W."/>
            <person name="Kurita K."/>
            <person name="Katagiri S."/>
            <person name="Kikuta A."/>
            <person name="Kobayashi H."/>
            <person name="Kobayashi N."/>
            <person name="Machita K."/>
            <person name="Maehara T."/>
            <person name="Masukawa M."/>
            <person name="Mizubayashi T."/>
            <person name="Mukai Y."/>
            <person name="Nagasaki H."/>
            <person name="Nagata Y."/>
            <person name="Naito S."/>
            <person name="Nakashima M."/>
            <person name="Nakama Y."/>
            <person name="Nakamichi Y."/>
            <person name="Nakamura M."/>
            <person name="Meguro A."/>
            <person name="Negishi M."/>
            <person name="Ohta I."/>
            <person name="Ohta T."/>
            <person name="Okamoto M."/>
            <person name="Ono N."/>
            <person name="Saji S."/>
            <person name="Sakaguchi M."/>
            <person name="Sakai K."/>
            <person name="Shibata M."/>
            <person name="Shimokawa T."/>
            <person name="Song J."/>
            <person name="Takazaki Y."/>
            <person name="Terasawa K."/>
            <person name="Tsugane M."/>
            <person name="Tsuji K."/>
            <person name="Ueda S."/>
            <person name="Waki K."/>
            <person name="Yamagata H."/>
            <person name="Yamamoto M."/>
            <person name="Yamamoto S."/>
            <person name="Yamane H."/>
            <person name="Yoshiki S."/>
            <person name="Yoshihara R."/>
            <person name="Yukawa K."/>
            <person name="Zhong H."/>
            <person name="Yano M."/>
            <person name="Yuan Q."/>
            <person name="Ouyang S."/>
            <person name="Liu J."/>
            <person name="Jones K.M."/>
            <person name="Gansberger K."/>
            <person name="Moffat K."/>
            <person name="Hill J."/>
            <person name="Bera J."/>
            <person name="Fadrosh D."/>
            <person name="Jin S."/>
            <person name="Johri S."/>
            <person name="Kim M."/>
            <person name="Overton L."/>
            <person name="Reardon M."/>
            <person name="Tsitrin T."/>
            <person name="Vuong H."/>
            <person name="Weaver B."/>
            <person name="Ciecko A."/>
            <person name="Tallon L."/>
            <person name="Jackson J."/>
            <person name="Pai G."/>
            <person name="Aken S.V."/>
            <person name="Utterback T."/>
            <person name="Reidmuller S."/>
            <person name="Feldblyum T."/>
            <person name="Hsiao J."/>
            <person name="Zismann V."/>
            <person name="Iobst S."/>
            <person name="de Vazeille A.R."/>
            <person name="Buell C.R."/>
            <person name="Ying K."/>
            <person name="Li Y."/>
            <person name="Lu T."/>
            <person name="Huang Y."/>
            <person name="Zhao Q."/>
            <person name="Feng Q."/>
            <person name="Zhang L."/>
            <person name="Zhu J."/>
            <person name="Weng Q."/>
            <person name="Mu J."/>
            <person name="Lu Y."/>
            <person name="Fan D."/>
            <person name="Liu Y."/>
            <person name="Guan J."/>
            <person name="Zhang Y."/>
            <person name="Yu S."/>
            <person name="Liu X."/>
            <person name="Zhang Y."/>
            <person name="Hong G."/>
            <person name="Han B."/>
            <person name="Choisne N."/>
            <person name="Demange N."/>
            <person name="Orjeda G."/>
            <person name="Samain S."/>
            <person name="Cattolico L."/>
            <person name="Pelletier E."/>
            <person name="Couloux A."/>
            <person name="Segurens B."/>
            <person name="Wincker P."/>
            <person name="D'Hont A."/>
            <person name="Scarpelli C."/>
            <person name="Weissenbach J."/>
            <person name="Salanoubat M."/>
            <person name="Quetier F."/>
            <person name="Yu Y."/>
            <person name="Kim H.R."/>
            <person name="Rambo T."/>
            <person name="Currie J."/>
            <person name="Collura K."/>
            <person name="Luo M."/>
            <person name="Yang T."/>
            <person name="Ammiraju J.S.S."/>
            <person name="Engler F."/>
            <person name="Soderlund C."/>
            <person name="Wing R.A."/>
            <person name="Palmer L.E."/>
            <person name="de la Bastide M."/>
            <person name="Spiegel L."/>
            <person name="Nascimento L."/>
            <person name="Zutavern T."/>
            <person name="O'Shaughnessy A."/>
            <person name="Dike S."/>
            <person name="Dedhia N."/>
            <person name="Preston R."/>
            <person name="Balija V."/>
            <person name="McCombie W.R."/>
            <person name="Chow T."/>
            <person name="Chen H."/>
            <person name="Chung M."/>
            <person name="Chen C."/>
            <person name="Shaw J."/>
            <person name="Wu H."/>
            <person name="Hsiao K."/>
            <person name="Chao Y."/>
            <person name="Chu M."/>
            <person name="Cheng C."/>
            <person name="Hour A."/>
            <person name="Lee P."/>
            <person name="Lin S."/>
            <person name="Lin Y."/>
            <person name="Liou J."/>
            <person name="Liu S."/>
            <person name="Hsing Y."/>
            <person name="Raghuvanshi S."/>
            <person name="Mohanty A."/>
            <person name="Bharti A.K."/>
            <person name="Gaur A."/>
            <person name="Gupta V."/>
            <person name="Kumar D."/>
            <person name="Ravi V."/>
            <person name="Vij S."/>
            <person name="Kapur A."/>
            <person name="Khurana P."/>
            <person name="Khurana P."/>
            <person name="Khurana J.P."/>
            <person name="Tyagi A.K."/>
            <person name="Gaikwad K."/>
            <person name="Singh A."/>
            <person name="Dalal V."/>
            <person name="Srivastava S."/>
            <person name="Dixit A."/>
            <person name="Pal A.K."/>
            <person name="Ghazi I.A."/>
            <person name="Yadav M."/>
            <person name="Pandit A."/>
            <person name="Bhargava A."/>
            <person name="Sureshbabu K."/>
            <person name="Batra K."/>
            <person name="Sharma T.R."/>
            <person name="Mohapatra T."/>
            <person name="Singh N.K."/>
            <person name="Messing J."/>
            <person name="Nelson A.B."/>
            <person name="Fuks G."/>
            <person name="Kavchok S."/>
            <person name="Keizer G."/>
            <person name="Linton E."/>
            <person name="Llaca V."/>
            <person name="Song R."/>
            <person name="Tanyolac B."/>
            <person name="Young S."/>
            <person name="Ho-Il K."/>
            <person name="Hahn J.H."/>
            <person name="Sangsakoo G."/>
            <person name="Vanavichit A."/>
            <person name="de Mattos Luiz.A.T."/>
            <person name="Zimmer P.D."/>
            <person name="Malone G."/>
            <person name="Dellagostin O."/>
            <person name="de Oliveira A.C."/>
            <person name="Bevan M."/>
            <person name="Bancroft I."/>
            <person name="Minx P."/>
            <person name="Cordum H."/>
            <person name="Wilson R."/>
            <person name="Cheng Z."/>
            <person name="Jin W."/>
            <person name="Jiang J."/>
            <person name="Leong S.A."/>
            <person name="Iwama H."/>
            <person name="Gojobori T."/>
            <person name="Itoh T."/>
            <person name="Niimura Y."/>
            <person name="Fujii Y."/>
            <person name="Habara T."/>
            <person name="Sakai H."/>
            <person name="Sato Y."/>
            <person name="Wilson G."/>
            <person name="Kumar K."/>
            <person name="McCouch S."/>
            <person name="Juretic N."/>
            <person name="Hoen D."/>
            <person name="Wright S."/>
            <person name="Bruskiewich R."/>
            <person name="Bureau T."/>
            <person name="Miyao A."/>
            <person name="Hirochika H."/>
            <person name="Nishikawa T."/>
            <person name="Kadowaki K."/>
            <person name="Sugiura M."/>
            <person name="Burr B."/>
            <person name="Sasaki T."/>
        </authorList>
    </citation>
    <scope>NUCLEOTIDE SEQUENCE [LARGE SCALE GENOMIC DNA]</scope>
    <source>
        <strain evidence="3">cv. Nipponbare</strain>
    </source>
</reference>
<name>Q6ERZ5_ORYSJ</name>
<evidence type="ECO:0000256" key="1">
    <source>
        <dbReference type="SAM" id="MobiDB-lite"/>
    </source>
</evidence>
<evidence type="ECO:0000313" key="3">
    <source>
        <dbReference type="Proteomes" id="UP000000763"/>
    </source>
</evidence>
<accession>Q6ERZ5</accession>
<proteinExistence type="predicted"/>
<protein>
    <submittedName>
        <fullName evidence="2">Uncharacterized protein</fullName>
    </submittedName>
</protein>